<dbReference type="EMBL" id="DSGB01000004">
    <property type="protein sequence ID" value="HER95750.1"/>
    <property type="molecule type" value="Genomic_DNA"/>
</dbReference>
<name>A0A7V2F6X1_RHOMR</name>
<gene>
    <name evidence="10" type="ORF">ENO59_04445</name>
</gene>
<dbReference type="Gene3D" id="1.10.45.10">
    <property type="entry name" value="Vanillyl-alcohol Oxidase, Chain A, domain 4"/>
    <property type="match status" value="1"/>
</dbReference>
<keyword evidence="7" id="KW-0411">Iron-sulfur</keyword>
<reference evidence="10" key="1">
    <citation type="journal article" date="2020" name="mSystems">
        <title>Genome- and Community-Level Interaction Insights into Carbon Utilization and Element Cycling Functions of Hydrothermarchaeota in Hydrothermal Sediment.</title>
        <authorList>
            <person name="Zhou Z."/>
            <person name="Liu Y."/>
            <person name="Xu W."/>
            <person name="Pan J."/>
            <person name="Luo Z.H."/>
            <person name="Li M."/>
        </authorList>
    </citation>
    <scope>NUCLEOTIDE SEQUENCE [LARGE SCALE GENOMIC DNA]</scope>
    <source>
        <strain evidence="10">SpSt-143</strain>
    </source>
</reference>
<dbReference type="PROSITE" id="PS51387">
    <property type="entry name" value="FAD_PCMH"/>
    <property type="match status" value="1"/>
</dbReference>
<dbReference type="Gene3D" id="3.30.465.10">
    <property type="match status" value="1"/>
</dbReference>
<dbReference type="Pfam" id="PF02754">
    <property type="entry name" value="CCG"/>
    <property type="match status" value="2"/>
</dbReference>
<evidence type="ECO:0000313" key="10">
    <source>
        <dbReference type="EMBL" id="HER95750.1"/>
    </source>
</evidence>
<dbReference type="SUPFAM" id="SSF56176">
    <property type="entry name" value="FAD-binding/transporter-associated domain-like"/>
    <property type="match status" value="1"/>
</dbReference>
<dbReference type="InterPro" id="IPR006094">
    <property type="entry name" value="Oxid_FAD_bind_N"/>
</dbReference>
<dbReference type="GO" id="GO:0046872">
    <property type="term" value="F:metal ion binding"/>
    <property type="evidence" value="ECO:0007669"/>
    <property type="project" value="UniProtKB-KW"/>
</dbReference>
<sequence>METLTVVAPTRPALSPERLEAFCHALRPQLRGRLYTDAMTRALYATDASIYQIEPVGVLIPAHVDDVQAALALASRFSIPVLPRGGGSSLAGQAVGEALVIDFTPHLHRILEINPEERWARVEPGCTMEQLNLALRPLGLMVGPDPASGARATLGGMLANNSTGAHSILYGNMVEHVRAVNALLADGTPVHFEALDEAAWAERMRRNDPEGRLYRELDDLLRAKGDIIARDTPKHWRRNSGYRLEYLLEARSRNLAQLLCGSEGTLAVVTELTIGLVPRPKRTALGVVHFDTREEALRAVTTILETKPAAVELFDGVAIEATRHAPGYAPRLATFIVGNPGAVLITEYFGESETELVAKLDALEATLQRAGYGYAIVRALQPEHIQNVWAVRSEGVGLVMGVKGDHKPLPMIEDAAVPVEHLADYVADLERLFQETHTQAVLYAHASAGCLHIRPFLNTKDAREVEKMRVLATGSMELVKKYGGVLSSEHGDGIVRGWLNEAFLGPELYAVYRQVKQIFDPNGLLNPGKIIDTPPMTENLRMGPTYRTIELVEELDWSEEGGFARAVEQCNGNGACRKLESGTMCPSFMVTRDERHTTRGRANALRSVLSGALPVEALTGRALYEVMDLCIQCKACKTECPSNVDMAKMKTEWLAKYWEANRVPLRVRLFANQPRLARWIGGGWKARLANIGLRNAFVRRLMDWTLGISAQRQLPTFALEPFTTWFRKQSWPTTGPTVVLFADTFNNYHHPEVAQAAALFFARLGFQVIVPEEKACCGRPLISKGLVSQAQRQALEALERLYPYVEQELPIIGLEPSCILTFRDELLSLLPGDPRARKLARSVFTFEEYVARLADEGRLREVRWTETARRVLVHGHCHQKSLVGMGPTARILALPPNYRVEVLDTSCCGMAGAFGYEKEHVEISLKMAERRLAPAVRAASEDTLIAAAGTSCRAQIFDTTGRRAWHPAEILLQALT</sequence>
<dbReference type="InterPro" id="IPR017900">
    <property type="entry name" value="4Fe4S_Fe_S_CS"/>
</dbReference>
<dbReference type="InterPro" id="IPR004017">
    <property type="entry name" value="Cys_rich_dom"/>
</dbReference>
<evidence type="ECO:0000256" key="7">
    <source>
        <dbReference type="ARBA" id="ARBA00023014"/>
    </source>
</evidence>
<dbReference type="PROSITE" id="PS51379">
    <property type="entry name" value="4FE4S_FER_2"/>
    <property type="match status" value="1"/>
</dbReference>
<evidence type="ECO:0000256" key="3">
    <source>
        <dbReference type="ARBA" id="ARBA00022723"/>
    </source>
</evidence>
<keyword evidence="3" id="KW-0479">Metal-binding</keyword>
<dbReference type="AlphaFoldDB" id="A0A7V2F6X1"/>
<dbReference type="GO" id="GO:0071949">
    <property type="term" value="F:FAD binding"/>
    <property type="evidence" value="ECO:0007669"/>
    <property type="project" value="InterPro"/>
</dbReference>
<dbReference type="InterPro" id="IPR036318">
    <property type="entry name" value="FAD-bd_PCMH-like_sf"/>
</dbReference>
<dbReference type="Gene3D" id="3.30.43.10">
    <property type="entry name" value="Uridine Diphospho-n-acetylenolpyruvylglucosamine Reductase, domain 2"/>
    <property type="match status" value="1"/>
</dbReference>
<dbReference type="SUPFAM" id="SSF55103">
    <property type="entry name" value="FAD-linked oxidases, C-terminal domain"/>
    <property type="match status" value="1"/>
</dbReference>
<dbReference type="InterPro" id="IPR004113">
    <property type="entry name" value="FAD-bd_oxidored_4_C"/>
</dbReference>
<dbReference type="InterPro" id="IPR016167">
    <property type="entry name" value="FAD-bd_PCMH_sub1"/>
</dbReference>
<proteinExistence type="predicted"/>
<evidence type="ECO:0000256" key="5">
    <source>
        <dbReference type="ARBA" id="ARBA00023002"/>
    </source>
</evidence>
<dbReference type="Pfam" id="PF01565">
    <property type="entry name" value="FAD_binding_4"/>
    <property type="match status" value="1"/>
</dbReference>
<dbReference type="GO" id="GO:0051536">
    <property type="term" value="F:iron-sulfur cluster binding"/>
    <property type="evidence" value="ECO:0007669"/>
    <property type="project" value="UniProtKB-KW"/>
</dbReference>
<dbReference type="GO" id="GO:0004458">
    <property type="term" value="F:D-lactate dehydrogenase (cytochrome) activity"/>
    <property type="evidence" value="ECO:0007669"/>
    <property type="project" value="TreeGrafter"/>
</dbReference>
<evidence type="ECO:0000256" key="1">
    <source>
        <dbReference type="ARBA" id="ARBA00001974"/>
    </source>
</evidence>
<keyword evidence="4" id="KW-0274">FAD</keyword>
<feature type="domain" description="4Fe-4S ferredoxin-type" evidence="8">
    <location>
        <begin position="620"/>
        <end position="652"/>
    </location>
</feature>
<evidence type="ECO:0000256" key="6">
    <source>
        <dbReference type="ARBA" id="ARBA00023004"/>
    </source>
</evidence>
<dbReference type="GO" id="GO:1903457">
    <property type="term" value="P:lactate catabolic process"/>
    <property type="evidence" value="ECO:0007669"/>
    <property type="project" value="TreeGrafter"/>
</dbReference>
<dbReference type="PANTHER" id="PTHR11748">
    <property type="entry name" value="D-LACTATE DEHYDROGENASE"/>
    <property type="match status" value="1"/>
</dbReference>
<dbReference type="Pfam" id="PF13183">
    <property type="entry name" value="Fer4_8"/>
    <property type="match status" value="1"/>
</dbReference>
<protein>
    <submittedName>
        <fullName evidence="10">FAD-binding oxidoreductase</fullName>
    </submittedName>
</protein>
<dbReference type="InterPro" id="IPR016171">
    <property type="entry name" value="Vanillyl_alc_oxidase_C-sub2"/>
</dbReference>
<feature type="domain" description="FAD-binding PCMH-type" evidence="9">
    <location>
        <begin position="51"/>
        <end position="279"/>
    </location>
</feature>
<dbReference type="GO" id="GO:0008720">
    <property type="term" value="F:D-lactate dehydrogenase (NAD+) activity"/>
    <property type="evidence" value="ECO:0007669"/>
    <property type="project" value="TreeGrafter"/>
</dbReference>
<comment type="cofactor">
    <cofactor evidence="1">
        <name>FAD</name>
        <dbReference type="ChEBI" id="CHEBI:57692"/>
    </cofactor>
</comment>
<accession>A0A7V2F6X1</accession>
<dbReference type="PROSITE" id="PS00198">
    <property type="entry name" value="4FE4S_FER_1"/>
    <property type="match status" value="1"/>
</dbReference>
<dbReference type="InterPro" id="IPR017896">
    <property type="entry name" value="4Fe4S_Fe-S-bd"/>
</dbReference>
<dbReference type="PANTHER" id="PTHR11748:SF119">
    <property type="entry name" value="D-2-HYDROXYGLUTARATE DEHYDROGENASE"/>
    <property type="match status" value="1"/>
</dbReference>
<keyword evidence="6" id="KW-0408">Iron</keyword>
<evidence type="ECO:0000259" key="9">
    <source>
        <dbReference type="PROSITE" id="PS51387"/>
    </source>
</evidence>
<evidence type="ECO:0000256" key="2">
    <source>
        <dbReference type="ARBA" id="ARBA00022630"/>
    </source>
</evidence>
<comment type="caution">
    <text evidence="10">The sequence shown here is derived from an EMBL/GenBank/DDBJ whole genome shotgun (WGS) entry which is preliminary data.</text>
</comment>
<organism evidence="10">
    <name type="scientific">Rhodothermus marinus</name>
    <name type="common">Rhodothermus obamensis</name>
    <dbReference type="NCBI Taxonomy" id="29549"/>
    <lineage>
        <taxon>Bacteria</taxon>
        <taxon>Pseudomonadati</taxon>
        <taxon>Rhodothermota</taxon>
        <taxon>Rhodothermia</taxon>
        <taxon>Rhodothermales</taxon>
        <taxon>Rhodothermaceae</taxon>
        <taxon>Rhodothermus</taxon>
    </lineage>
</organism>
<evidence type="ECO:0000259" key="8">
    <source>
        <dbReference type="PROSITE" id="PS51379"/>
    </source>
</evidence>
<dbReference type="InterPro" id="IPR016169">
    <property type="entry name" value="FAD-bd_PCMH_sub2"/>
</dbReference>
<dbReference type="SUPFAM" id="SSF46548">
    <property type="entry name" value="alpha-helical ferredoxin"/>
    <property type="match status" value="1"/>
</dbReference>
<dbReference type="Pfam" id="PF02913">
    <property type="entry name" value="FAD-oxidase_C"/>
    <property type="match status" value="1"/>
</dbReference>
<dbReference type="Gene3D" id="3.30.70.2740">
    <property type="match status" value="1"/>
</dbReference>
<dbReference type="InterPro" id="IPR016166">
    <property type="entry name" value="FAD-bd_PCMH"/>
</dbReference>
<evidence type="ECO:0000256" key="4">
    <source>
        <dbReference type="ARBA" id="ARBA00022827"/>
    </source>
</evidence>
<dbReference type="InterPro" id="IPR016164">
    <property type="entry name" value="FAD-linked_Oxase-like_C"/>
</dbReference>
<keyword evidence="2" id="KW-0285">Flavoprotein</keyword>
<keyword evidence="5" id="KW-0560">Oxidoreductase</keyword>